<protein>
    <submittedName>
        <fullName evidence="4">Ovule protein</fullName>
    </submittedName>
</protein>
<evidence type="ECO:0000313" key="2">
    <source>
        <dbReference type="EMBL" id="EFO14161.1"/>
    </source>
</evidence>
<proteinExistence type="predicted"/>
<dbReference type="GeneID" id="9951843"/>
<dbReference type="EMBL" id="JH712228">
    <property type="protein sequence ID" value="EFO14161.1"/>
    <property type="molecule type" value="Genomic_DNA"/>
</dbReference>
<feature type="compositionally biased region" description="Basic and acidic residues" evidence="1">
    <location>
        <begin position="7"/>
        <end position="21"/>
    </location>
</feature>
<feature type="compositionally biased region" description="Polar residues" evidence="1">
    <location>
        <begin position="27"/>
        <end position="36"/>
    </location>
</feature>
<feature type="region of interest" description="Disordered" evidence="1">
    <location>
        <begin position="121"/>
        <end position="147"/>
    </location>
</feature>
<evidence type="ECO:0000313" key="4">
    <source>
        <dbReference type="WBParaSite" id="EN70_8845"/>
    </source>
</evidence>
<evidence type="ECO:0000256" key="1">
    <source>
        <dbReference type="SAM" id="MobiDB-lite"/>
    </source>
</evidence>
<keyword evidence="3" id="KW-1185">Reference proteome</keyword>
<dbReference type="AlphaFoldDB" id="A0A1I7W282"/>
<organism evidence="3 4">
    <name type="scientific">Loa loa</name>
    <name type="common">Eye worm</name>
    <name type="synonym">Filaria loa</name>
    <dbReference type="NCBI Taxonomy" id="7209"/>
    <lineage>
        <taxon>Eukaryota</taxon>
        <taxon>Metazoa</taxon>
        <taxon>Ecdysozoa</taxon>
        <taxon>Nematoda</taxon>
        <taxon>Chromadorea</taxon>
        <taxon>Rhabditida</taxon>
        <taxon>Spirurina</taxon>
        <taxon>Spiruromorpha</taxon>
        <taxon>Filarioidea</taxon>
        <taxon>Onchocercidae</taxon>
        <taxon>Loa</taxon>
    </lineage>
</organism>
<reference evidence="2 3" key="1">
    <citation type="submission" date="2012-04" db="EMBL/GenBank/DDBJ databases">
        <title>The Genome Sequence of Loa loa.</title>
        <authorList>
            <consortium name="The Broad Institute Genome Sequencing Platform"/>
            <consortium name="Broad Institute Genome Sequencing Center for Infectious Disease"/>
            <person name="Nutman T.B."/>
            <person name="Fink D.L."/>
            <person name="Russ C."/>
            <person name="Young S."/>
            <person name="Zeng Q."/>
            <person name="Gargeya S."/>
            <person name="Alvarado L."/>
            <person name="Berlin A."/>
            <person name="Chapman S.B."/>
            <person name="Chen Z."/>
            <person name="Freedman E."/>
            <person name="Gellesch M."/>
            <person name="Goldberg J."/>
            <person name="Griggs A."/>
            <person name="Gujja S."/>
            <person name="Heilman E.R."/>
            <person name="Heiman D."/>
            <person name="Howarth C."/>
            <person name="Mehta T."/>
            <person name="Neiman D."/>
            <person name="Pearson M."/>
            <person name="Roberts A."/>
            <person name="Saif S."/>
            <person name="Shea T."/>
            <person name="Shenoy N."/>
            <person name="Sisk P."/>
            <person name="Stolte C."/>
            <person name="Sykes S."/>
            <person name="White J."/>
            <person name="Yandava C."/>
            <person name="Haas B."/>
            <person name="Henn M.R."/>
            <person name="Nusbaum C."/>
            <person name="Birren B."/>
        </authorList>
    </citation>
    <scope>NUCLEOTIDE SEQUENCE [LARGE SCALE GENOMIC DNA]</scope>
</reference>
<dbReference type="RefSeq" id="XP_003149908.1">
    <property type="nucleotide sequence ID" value="XM_003149860.1"/>
</dbReference>
<accession>A0A1S0TID6</accession>
<feature type="region of interest" description="Disordered" evidence="1">
    <location>
        <begin position="1"/>
        <end position="40"/>
    </location>
</feature>
<dbReference type="CTD" id="9951843"/>
<name>A0A1I7W282_LOALO</name>
<sequence length="147" mass="15672">MATRISRSVDLKKEKRKECAAQKKSKSSTPTQNKMFTSKDKKTKAMKVIKASTVAIGSVNDLLQSTKTTGAKFASTSSATTSASIAKRSEAVKMTAVKMNSSPSLISGELSKHSLLWAGQRPSTTSIKNRTSTPKPGLGIYESGKSN</sequence>
<gene>
    <name evidence="2 4" type="ORF">LOAG_14363</name>
</gene>
<dbReference type="STRING" id="7209.A0A1I7W282"/>
<dbReference type="WBParaSite" id="EN70_8845">
    <property type="protein sequence ID" value="EN70_8845"/>
    <property type="gene ID" value="EN70_8845"/>
</dbReference>
<reference evidence="4" key="2">
    <citation type="submission" date="2016-11" db="UniProtKB">
        <authorList>
            <consortium name="WormBaseParasite"/>
        </authorList>
    </citation>
    <scope>IDENTIFICATION</scope>
</reference>
<feature type="compositionally biased region" description="Polar residues" evidence="1">
    <location>
        <begin position="121"/>
        <end position="134"/>
    </location>
</feature>
<dbReference type="OMA" id="XLVKESN"/>
<evidence type="ECO:0000313" key="3">
    <source>
        <dbReference type="Proteomes" id="UP000095285"/>
    </source>
</evidence>
<dbReference type="Proteomes" id="UP000095285">
    <property type="component" value="Unassembled WGS sequence"/>
</dbReference>
<accession>A0A1I7W282</accession>
<dbReference type="KEGG" id="loa:LOAG_14363"/>
<dbReference type="OrthoDB" id="5875835at2759"/>